<dbReference type="Pfam" id="PF25320">
    <property type="entry name" value="TELO2_ARM"/>
    <property type="match status" value="1"/>
</dbReference>
<reference evidence="3" key="2">
    <citation type="submission" date="2025-08" db="UniProtKB">
        <authorList>
            <consortium name="RefSeq"/>
        </authorList>
    </citation>
    <scope>IDENTIFICATION</scope>
    <source>
        <tissue evidence="3">Leaf</tissue>
    </source>
</reference>
<dbReference type="PANTHER" id="PTHR15830:SF10">
    <property type="entry name" value="TELOMERE LENGTH REGULATION PROTEIN TEL2 HOMOLOG"/>
    <property type="match status" value="1"/>
</dbReference>
<name>A0ABM3QJC5_SPIOL</name>
<feature type="domain" description="TELO2 ARM repeat" evidence="1">
    <location>
        <begin position="105"/>
        <end position="202"/>
    </location>
</feature>
<dbReference type="Proteomes" id="UP000813463">
    <property type="component" value="Chromosome 4"/>
</dbReference>
<evidence type="ECO:0000313" key="2">
    <source>
        <dbReference type="Proteomes" id="UP000813463"/>
    </source>
</evidence>
<gene>
    <name evidence="3" type="primary">LOC130459856</name>
</gene>
<protein>
    <recommendedName>
        <fullName evidence="1">TELO2 ARM repeat domain-containing protein</fullName>
    </recommendedName>
</protein>
<dbReference type="InterPro" id="IPR057348">
    <property type="entry name" value="TELO2_ARM"/>
</dbReference>
<sequence>MVNIYEGLFTWLESASFSLCVMETYLLSISLYPDLKLGNYGLCLFLTKVLSLFFQSITIQLLDGAEEKSWELYDKEVLFHGTDVDDTFQFVAEMFARICRRGSTELLVNEVILRIRRRVQRFLLSHKGTITENSIKSNSDFQFWFLMIEILRDAYVVEKMIERILHQLAAECEHDTEAYWILWILFHRAFQHQITIRSILRGLRLMLVRKLMWFVSNGRSFLPPSIYY</sequence>
<evidence type="ECO:0000313" key="3">
    <source>
        <dbReference type="RefSeq" id="XP_056683454.1"/>
    </source>
</evidence>
<evidence type="ECO:0000259" key="1">
    <source>
        <dbReference type="Pfam" id="PF25320"/>
    </source>
</evidence>
<accession>A0ABM3QJC5</accession>
<proteinExistence type="predicted"/>
<reference evidence="2" key="1">
    <citation type="journal article" date="2021" name="Nat. Commun.">
        <title>Genomic analyses provide insights into spinach domestication and the genetic basis of agronomic traits.</title>
        <authorList>
            <person name="Cai X."/>
            <person name="Sun X."/>
            <person name="Xu C."/>
            <person name="Sun H."/>
            <person name="Wang X."/>
            <person name="Ge C."/>
            <person name="Zhang Z."/>
            <person name="Wang Q."/>
            <person name="Fei Z."/>
            <person name="Jiao C."/>
            <person name="Wang Q."/>
        </authorList>
    </citation>
    <scope>NUCLEOTIDE SEQUENCE [LARGE SCALE GENOMIC DNA]</scope>
    <source>
        <strain evidence="2">cv. Varoflay</strain>
    </source>
</reference>
<dbReference type="RefSeq" id="XP_056683454.1">
    <property type="nucleotide sequence ID" value="XM_056827476.1"/>
</dbReference>
<keyword evidence="2" id="KW-1185">Reference proteome</keyword>
<dbReference type="GeneID" id="130459856"/>
<dbReference type="InterPro" id="IPR051970">
    <property type="entry name" value="TEL2_Regulation"/>
</dbReference>
<organism evidence="2 3">
    <name type="scientific">Spinacia oleracea</name>
    <name type="common">Spinach</name>
    <dbReference type="NCBI Taxonomy" id="3562"/>
    <lineage>
        <taxon>Eukaryota</taxon>
        <taxon>Viridiplantae</taxon>
        <taxon>Streptophyta</taxon>
        <taxon>Embryophyta</taxon>
        <taxon>Tracheophyta</taxon>
        <taxon>Spermatophyta</taxon>
        <taxon>Magnoliopsida</taxon>
        <taxon>eudicotyledons</taxon>
        <taxon>Gunneridae</taxon>
        <taxon>Pentapetalae</taxon>
        <taxon>Caryophyllales</taxon>
        <taxon>Chenopodiaceae</taxon>
        <taxon>Chenopodioideae</taxon>
        <taxon>Anserineae</taxon>
        <taxon>Spinacia</taxon>
    </lineage>
</organism>
<dbReference type="PANTHER" id="PTHR15830">
    <property type="entry name" value="TELOMERE LENGTH REGULATION PROTEIN TEL2 FAMILY MEMBER"/>
    <property type="match status" value="1"/>
</dbReference>